<gene>
    <name evidence="2" type="ORF">HMPREF9997_00241</name>
</gene>
<dbReference type="STRING" id="1035195.HMPREF9997_00241"/>
<evidence type="ECO:0000313" key="3">
    <source>
        <dbReference type="Proteomes" id="UP000010445"/>
    </source>
</evidence>
<name>L1MMN3_9CORY</name>
<feature type="transmembrane region" description="Helical" evidence="1">
    <location>
        <begin position="60"/>
        <end position="82"/>
    </location>
</feature>
<proteinExistence type="predicted"/>
<keyword evidence="1" id="KW-0472">Membrane</keyword>
<sequence>MNPAIVSMILIVLILFIAARSLRRRRRPGIALLDCGVNCVIVFFIANSGGIAWTSQVSVVLWWLTVALCAAGTACSIFTYLLTLRSD</sequence>
<organism evidence="2 3">
    <name type="scientific">Corynebacterium durum F0235</name>
    <dbReference type="NCBI Taxonomy" id="1035195"/>
    <lineage>
        <taxon>Bacteria</taxon>
        <taxon>Bacillati</taxon>
        <taxon>Actinomycetota</taxon>
        <taxon>Actinomycetes</taxon>
        <taxon>Mycobacteriales</taxon>
        <taxon>Corynebacteriaceae</taxon>
        <taxon>Corynebacterium</taxon>
    </lineage>
</organism>
<dbReference type="AlphaFoldDB" id="L1MMN3"/>
<keyword evidence="1" id="KW-0812">Transmembrane</keyword>
<accession>L1MMN3</accession>
<protein>
    <submittedName>
        <fullName evidence="2">Uncharacterized protein</fullName>
    </submittedName>
</protein>
<dbReference type="HOGENOM" id="CLU_2478043_0_0_11"/>
<keyword evidence="1" id="KW-1133">Transmembrane helix</keyword>
<keyword evidence="3" id="KW-1185">Reference proteome</keyword>
<dbReference type="EMBL" id="AMEM01000006">
    <property type="protein sequence ID" value="EKX92196.1"/>
    <property type="molecule type" value="Genomic_DNA"/>
</dbReference>
<reference evidence="2 3" key="1">
    <citation type="submission" date="2012-05" db="EMBL/GenBank/DDBJ databases">
        <authorList>
            <person name="Weinstock G."/>
            <person name="Sodergren E."/>
            <person name="Lobos E.A."/>
            <person name="Fulton L."/>
            <person name="Fulton R."/>
            <person name="Courtney L."/>
            <person name="Fronick C."/>
            <person name="O'Laughlin M."/>
            <person name="Godfrey J."/>
            <person name="Wilson R.M."/>
            <person name="Miner T."/>
            <person name="Farmer C."/>
            <person name="Delehaunty K."/>
            <person name="Cordes M."/>
            <person name="Minx P."/>
            <person name="Tomlinson C."/>
            <person name="Chen J."/>
            <person name="Wollam A."/>
            <person name="Pepin K.H."/>
            <person name="Bhonagiri V."/>
            <person name="Zhang X."/>
            <person name="Suruliraj S."/>
            <person name="Warren W."/>
            <person name="Mitreva M."/>
            <person name="Mardis E.R."/>
            <person name="Wilson R.K."/>
        </authorList>
    </citation>
    <scope>NUCLEOTIDE SEQUENCE [LARGE SCALE GENOMIC DNA]</scope>
    <source>
        <strain evidence="2 3">F0235</strain>
    </source>
</reference>
<dbReference type="Proteomes" id="UP000010445">
    <property type="component" value="Unassembled WGS sequence"/>
</dbReference>
<evidence type="ECO:0000256" key="1">
    <source>
        <dbReference type="SAM" id="Phobius"/>
    </source>
</evidence>
<comment type="caution">
    <text evidence="2">The sequence shown here is derived from an EMBL/GenBank/DDBJ whole genome shotgun (WGS) entry which is preliminary data.</text>
</comment>
<feature type="transmembrane region" description="Helical" evidence="1">
    <location>
        <begin position="30"/>
        <end position="54"/>
    </location>
</feature>
<evidence type="ECO:0000313" key="2">
    <source>
        <dbReference type="EMBL" id="EKX92196.1"/>
    </source>
</evidence>
<dbReference type="PATRIC" id="fig|1035195.3.peg.225"/>
<feature type="transmembrane region" description="Helical" evidence="1">
    <location>
        <begin position="6"/>
        <end position="23"/>
    </location>
</feature>